<dbReference type="STRING" id="1434701.SAMN05443634_11288"/>
<reference evidence="3" key="3">
    <citation type="submission" date="2016-11" db="EMBL/GenBank/DDBJ databases">
        <authorList>
            <person name="Varghese N."/>
            <person name="Submissions S."/>
        </authorList>
    </citation>
    <scope>NUCLEOTIDE SEQUENCE [LARGE SCALE GENOMIC DNA]</scope>
    <source>
        <strain evidence="3">DSM 27989</strain>
    </source>
</reference>
<reference evidence="1" key="1">
    <citation type="journal article" date="2014" name="Int. J. Syst. Evol. Microbiol.">
        <title>Complete genome of a new Firmicutes species belonging to the dominant human colonic microbiota ('Ruminococcus bicirculans') reveals two chromosomes and a selective capacity to utilize plant glucans.</title>
        <authorList>
            <consortium name="NISC Comparative Sequencing Program"/>
            <person name="Wegmann U."/>
            <person name="Louis P."/>
            <person name="Goesmann A."/>
            <person name="Henrissat B."/>
            <person name="Duncan S.H."/>
            <person name="Flint H.J."/>
        </authorList>
    </citation>
    <scope>NUCLEOTIDE SEQUENCE</scope>
    <source>
        <strain evidence="1">CGMCC 1.12707</strain>
    </source>
</reference>
<reference evidence="1" key="5">
    <citation type="submission" date="2024-05" db="EMBL/GenBank/DDBJ databases">
        <authorList>
            <person name="Sun Q."/>
            <person name="Zhou Y."/>
        </authorList>
    </citation>
    <scope>NUCLEOTIDE SEQUENCE</scope>
    <source>
        <strain evidence="1">CGMCC 1.12707</strain>
    </source>
</reference>
<gene>
    <name evidence="1" type="ORF">GCM10010984_23590</name>
    <name evidence="2" type="ORF">SAMN05443634_11288</name>
</gene>
<dbReference type="InterPro" id="IPR005901">
    <property type="entry name" value="GLPGLI"/>
</dbReference>
<protein>
    <submittedName>
        <fullName evidence="2">GLPGLI family protein</fullName>
    </submittedName>
</protein>
<dbReference type="OrthoDB" id="1429333at2"/>
<organism evidence="2 3">
    <name type="scientific">Chishuiella changwenlii</name>
    <dbReference type="NCBI Taxonomy" id="1434701"/>
    <lineage>
        <taxon>Bacteria</taxon>
        <taxon>Pseudomonadati</taxon>
        <taxon>Bacteroidota</taxon>
        <taxon>Flavobacteriia</taxon>
        <taxon>Flavobacteriales</taxon>
        <taxon>Weeksellaceae</taxon>
        <taxon>Chishuiella</taxon>
    </lineage>
</organism>
<keyword evidence="4" id="KW-1185">Reference proteome</keyword>
<dbReference type="RefSeq" id="WP_072933836.1">
    <property type="nucleotide sequence ID" value="NZ_BMFL01000016.1"/>
</dbReference>
<evidence type="ECO:0000313" key="4">
    <source>
        <dbReference type="Proteomes" id="UP000650994"/>
    </source>
</evidence>
<dbReference type="AlphaFoldDB" id="A0A1M7C4S1"/>
<name>A0A1M7C4S1_9FLAO</name>
<evidence type="ECO:0000313" key="1">
    <source>
        <dbReference type="EMBL" id="GGF05609.1"/>
    </source>
</evidence>
<dbReference type="EMBL" id="FRBH01000012">
    <property type="protein sequence ID" value="SHL62210.1"/>
    <property type="molecule type" value="Genomic_DNA"/>
</dbReference>
<dbReference type="Proteomes" id="UP000184120">
    <property type="component" value="Unassembled WGS sequence"/>
</dbReference>
<dbReference type="NCBIfam" id="TIGR01200">
    <property type="entry name" value="GLPGLI"/>
    <property type="match status" value="1"/>
</dbReference>
<dbReference type="Proteomes" id="UP000650994">
    <property type="component" value="Unassembled WGS sequence"/>
</dbReference>
<reference evidence="2" key="2">
    <citation type="submission" date="2016-11" db="EMBL/GenBank/DDBJ databases">
        <authorList>
            <person name="Jaros S."/>
            <person name="Januszkiewicz K."/>
            <person name="Wedrychowicz H."/>
        </authorList>
    </citation>
    <scope>NUCLEOTIDE SEQUENCE [LARGE SCALE GENOMIC DNA]</scope>
    <source>
        <strain evidence="2">DSM 27989</strain>
    </source>
</reference>
<evidence type="ECO:0000313" key="3">
    <source>
        <dbReference type="Proteomes" id="UP000184120"/>
    </source>
</evidence>
<evidence type="ECO:0000313" key="2">
    <source>
        <dbReference type="EMBL" id="SHL62210.1"/>
    </source>
</evidence>
<reference evidence="4" key="4">
    <citation type="journal article" date="2019" name="Int. J. Syst. Evol. Microbiol.">
        <title>The Global Catalogue of Microorganisms (GCM) 10K type strain sequencing project: providing services to taxonomists for standard genome sequencing and annotation.</title>
        <authorList>
            <consortium name="The Broad Institute Genomics Platform"/>
            <consortium name="The Broad Institute Genome Sequencing Center for Infectious Disease"/>
            <person name="Wu L."/>
            <person name="Ma J."/>
        </authorList>
    </citation>
    <scope>NUCLEOTIDE SEQUENCE [LARGE SCALE GENOMIC DNA]</scope>
    <source>
        <strain evidence="4">CGMCC 1.12707</strain>
    </source>
</reference>
<accession>A0A1M7C4S1</accession>
<dbReference type="Pfam" id="PF09697">
    <property type="entry name" value="Porph_ging"/>
    <property type="match status" value="1"/>
</dbReference>
<dbReference type="EMBL" id="BMFL01000016">
    <property type="protein sequence ID" value="GGF05609.1"/>
    <property type="molecule type" value="Genomic_DNA"/>
</dbReference>
<sequence length="239" mass="27609">MIKYLIVLLPIFSFSQEAIRVEYEMKQEFDKQAKDKLGIKYAEILQNSENKRYYYELLANTKQSQFLEIERINNDQNSKGATLGLSTNVSANIYKDFNMNVLYEENTMKSKLLVKDSLQHFTWVLTKDEASVLGYKVKKATYSNNNQMVEAWYTTELPFRDGPSRFSGLPGLILKVNFKLPFVADMDTNVSFTAIDVKPYSGKIEISNKFKIVSREEFKKEVEKNSSKFNTISSGVEKD</sequence>
<proteinExistence type="predicted"/>